<feature type="domain" description="SPX" evidence="2">
    <location>
        <begin position="1078"/>
        <end position="1432"/>
    </location>
</feature>
<comment type="caution">
    <text evidence="3">The sequence shown here is derived from an EMBL/GenBank/DDBJ whole genome shotgun (WGS) entry which is preliminary data.</text>
</comment>
<proteinExistence type="predicted"/>
<evidence type="ECO:0000259" key="2">
    <source>
        <dbReference type="PROSITE" id="PS51382"/>
    </source>
</evidence>
<feature type="compositionally biased region" description="Low complexity" evidence="1">
    <location>
        <begin position="246"/>
        <end position="255"/>
    </location>
</feature>
<keyword evidence="4" id="KW-1185">Reference proteome</keyword>
<organism evidence="3 4">
    <name type="scientific">Prorocentrum cordatum</name>
    <dbReference type="NCBI Taxonomy" id="2364126"/>
    <lineage>
        <taxon>Eukaryota</taxon>
        <taxon>Sar</taxon>
        <taxon>Alveolata</taxon>
        <taxon>Dinophyceae</taxon>
        <taxon>Prorocentrales</taxon>
        <taxon>Prorocentraceae</taxon>
        <taxon>Prorocentrum</taxon>
    </lineage>
</organism>
<evidence type="ECO:0000313" key="4">
    <source>
        <dbReference type="Proteomes" id="UP001189429"/>
    </source>
</evidence>
<gene>
    <name evidence="3" type="ORF">PCOR1329_LOCUS51079</name>
</gene>
<feature type="region of interest" description="Disordered" evidence="1">
    <location>
        <begin position="206"/>
        <end position="322"/>
    </location>
</feature>
<dbReference type="InterPro" id="IPR004331">
    <property type="entry name" value="SPX_dom"/>
</dbReference>
<accession>A0ABN9USE8</accession>
<evidence type="ECO:0000256" key="1">
    <source>
        <dbReference type="SAM" id="MobiDB-lite"/>
    </source>
</evidence>
<feature type="region of interest" description="Disordered" evidence="1">
    <location>
        <begin position="72"/>
        <end position="91"/>
    </location>
</feature>
<dbReference type="EMBL" id="CAUYUJ010016191">
    <property type="protein sequence ID" value="CAK0862740.1"/>
    <property type="molecule type" value="Genomic_DNA"/>
</dbReference>
<name>A0ABN9USE8_9DINO</name>
<sequence length="1432" mass="155033">MAATAAGSVARAPRRGAKCARSFCELQVALATCEKFGDLFSCRECGEFGDQSGFELKALASMKPKSPAKWKERKAQKEEWANGKAVAEDDREFPQEEVYEETIQDSSLSEEFTFQSRDDFKEEHGCLPDQAKVMTLRVTNSKGEESFGVVLATETDAPPKLTASNLFENMSADRSRACGQKFGNKCQQKAKKFSAYKKDAIKQLVKKNVERPKGLRRMVRDGDVPDDSGSDAGGASSEAEAEAEQEAAAGAAQQQVPPATDAGQASASAGPQHSDAPETPRAPRTSAAADSSRTKEKRASENASPTLALAPSSKKAKPGTNVAPSIADAAATGVDGEGGRLKPPEHWHETIAPSRVFAGAPLKRHVGWARDCVKRIAGQGESVKANHLTEHIDAIDLCMELMTELANEKVTFVSLSTILGKLVTKKVDFDSNIKSKLLGKRLFSSILAFSSGDTDDACIKEIVDTVMPFTVEKLDASQEVTCDDDGDEKMAPDPEEFDPMKVSMATIDGSSDSRMTLLLSVLLKEIVPAVMQVDQAGQVAASRLCAAMLSRFEAGVAEMEEIPSAASDTLAVLRVMCALSDSTADMDFDALDEFFLQQAKKTKGALADLGVMIRLNEHWKEIYEELQTTIQDAREWMPKIFKSAAQVKALKTSEAPISLPSAIIDEAFDILKSCRTILRAGSTRTLEIEIAGVLGVIQSKMFDKSGVVNGGDAYSKAELLAADKMFKDSLDLKCWVEEFGIGAREHIGAVIEKAGAKEIMNGLKEMMMGGAKDEAGNIDIEKVRAVKVALHNLAESSLDVEGKEAVTSFCSRVWDAIKDAVNASNGEIAGVMKDIALVAGDGITDIFKAFHAAGETKFSIAAHVSMTSGSEDGSGVTDEEPMKSTKTIILKEIALGQVMQSIPECEQKEVLVAAHTSAKNYIQTVGDQAMGISKAELDNRVNHAAKWAKGGADGESWWGSANDANDLSELLPMAKETVCKHASESFNVEKTKIQELLKSHTEVASVFTRVPSPDSTKTANDVMKALAQSHIEGMVAALFTAKYSKEELKEKVFALKRLATKEGAKWDQMPSALVERAVKAAKLQRMNDKAWEWTSWIAARGARMRLGKEEAKGEDEVGNVEAHGRVPQVAYLVIVDTVAYHRSRTSVYSGRVPQVAYHYRSGLVPQAAYLLILYEVEYRRLAELQLKFFRRIDVDIAQVKAYVQTKVAMLEAALGEWQSSAVLAGLLLTPEQLEDMAARRARSQNSKGREVDAFTGHVAGFKEQVDAKSTEQVSARGGIALARPARSDFGPASPRLLSAQPAAHRGDMLGFVSAPPVAWQGGGKLGGAGGAVNARAAFGPATGLYWVRRDEGEQQHVARERTSAEDLLDWLFDLEGEARPNAPPRAALLEKYSRIAGSLNGVLRYIEVNLTAVRKIFKKFEKKVPAAMRVRK</sequence>
<feature type="compositionally biased region" description="Basic and acidic residues" evidence="1">
    <location>
        <begin position="206"/>
        <end position="223"/>
    </location>
</feature>
<protein>
    <recommendedName>
        <fullName evidence="2">SPX domain-containing protein</fullName>
    </recommendedName>
</protein>
<reference evidence="3" key="1">
    <citation type="submission" date="2023-10" db="EMBL/GenBank/DDBJ databases">
        <authorList>
            <person name="Chen Y."/>
            <person name="Shah S."/>
            <person name="Dougan E. K."/>
            <person name="Thang M."/>
            <person name="Chan C."/>
        </authorList>
    </citation>
    <scope>NUCLEOTIDE SEQUENCE [LARGE SCALE GENOMIC DNA]</scope>
</reference>
<dbReference type="PROSITE" id="PS51382">
    <property type="entry name" value="SPX"/>
    <property type="match status" value="1"/>
</dbReference>
<evidence type="ECO:0000313" key="3">
    <source>
        <dbReference type="EMBL" id="CAK0862740.1"/>
    </source>
</evidence>
<dbReference type="Proteomes" id="UP001189429">
    <property type="component" value="Unassembled WGS sequence"/>
</dbReference>